<dbReference type="Gene3D" id="1.10.287.660">
    <property type="entry name" value="Helix hairpin bin"/>
    <property type="match status" value="1"/>
</dbReference>
<dbReference type="EMBL" id="JAKIXB020000026">
    <property type="protein sequence ID" value="KAL1597464.1"/>
    <property type="molecule type" value="Genomic_DNA"/>
</dbReference>
<dbReference type="Pfam" id="PF04420">
    <property type="entry name" value="CHD5"/>
    <property type="match status" value="1"/>
</dbReference>
<name>A0ABR3QZZ4_9PLEO</name>
<evidence type="ECO:0000256" key="6">
    <source>
        <dbReference type="ARBA" id="ARBA00022989"/>
    </source>
</evidence>
<evidence type="ECO:0000313" key="13">
    <source>
        <dbReference type="Proteomes" id="UP001521222"/>
    </source>
</evidence>
<dbReference type="InterPro" id="IPR028945">
    <property type="entry name" value="Get1"/>
</dbReference>
<accession>A0ABR3QZZ4</accession>
<dbReference type="PANTHER" id="PTHR42650">
    <property type="entry name" value="TAIL-ANCHORED PROTEIN INSERTION RECEPTOR WRB"/>
    <property type="match status" value="1"/>
</dbReference>
<feature type="topological domain" description="Lumenal" evidence="8">
    <location>
        <begin position="1"/>
        <end position="4"/>
    </location>
</feature>
<evidence type="ECO:0000313" key="12">
    <source>
        <dbReference type="EMBL" id="KAL1597464.1"/>
    </source>
</evidence>
<organism evidence="12 13">
    <name type="scientific">Nothophoma quercina</name>
    <dbReference type="NCBI Taxonomy" id="749835"/>
    <lineage>
        <taxon>Eukaryota</taxon>
        <taxon>Fungi</taxon>
        <taxon>Dikarya</taxon>
        <taxon>Ascomycota</taxon>
        <taxon>Pezizomycotina</taxon>
        <taxon>Dothideomycetes</taxon>
        <taxon>Pleosporomycetidae</taxon>
        <taxon>Pleosporales</taxon>
        <taxon>Pleosporineae</taxon>
        <taxon>Didymellaceae</taxon>
        <taxon>Nothophoma</taxon>
    </lineage>
</organism>
<keyword evidence="4 8" id="KW-0812">Transmembrane</keyword>
<keyword evidence="6 8" id="KW-1133">Transmembrane helix</keyword>
<evidence type="ECO:0000256" key="9">
    <source>
        <dbReference type="SAM" id="MobiDB-lite"/>
    </source>
</evidence>
<protein>
    <submittedName>
        <fullName evidence="12">GET complex subunit get1</fullName>
    </submittedName>
</protein>
<evidence type="ECO:0000256" key="2">
    <source>
        <dbReference type="ARBA" id="ARBA00010799"/>
    </source>
</evidence>
<dbReference type="InterPro" id="IPR029012">
    <property type="entry name" value="Helix_hairpin_bin_sf"/>
</dbReference>
<dbReference type="InterPro" id="IPR027538">
    <property type="entry name" value="Get1_fungi"/>
</dbReference>
<feature type="signal peptide" evidence="11">
    <location>
        <begin position="1"/>
        <end position="23"/>
    </location>
</feature>
<evidence type="ECO:0000256" key="7">
    <source>
        <dbReference type="ARBA" id="ARBA00023136"/>
    </source>
</evidence>
<keyword evidence="11" id="KW-0732">Signal</keyword>
<feature type="transmembrane region" description="Helical" evidence="10">
    <location>
        <begin position="158"/>
        <end position="183"/>
    </location>
</feature>
<comment type="caution">
    <text evidence="8">Lacks conserved residue(s) required for the propagation of feature annotation.</text>
</comment>
<gene>
    <name evidence="8 12" type="primary">GET1</name>
    <name evidence="12" type="ORF">SLS59_007495</name>
</gene>
<comment type="subcellular location">
    <subcellularLocation>
        <location evidence="1">Endoplasmic reticulum membrane</location>
        <topology evidence="1">Multi-pass membrane protein</topology>
    </subcellularLocation>
</comment>
<dbReference type="Proteomes" id="UP001521222">
    <property type="component" value="Unassembled WGS sequence"/>
</dbReference>
<keyword evidence="3 8" id="KW-0813">Transport</keyword>
<feature type="chain" id="PRO_5047090215" evidence="11">
    <location>
        <begin position="24"/>
        <end position="219"/>
    </location>
</feature>
<evidence type="ECO:0000256" key="8">
    <source>
        <dbReference type="HAMAP-Rule" id="MF_03113"/>
    </source>
</evidence>
<evidence type="ECO:0000256" key="5">
    <source>
        <dbReference type="ARBA" id="ARBA00022824"/>
    </source>
</evidence>
<feature type="topological domain" description="Cytoplasmic" evidence="8">
    <location>
        <begin position="173"/>
        <end position="219"/>
    </location>
</feature>
<comment type="similarity">
    <text evidence="2 8">Belongs to the WRB/GET1 family.</text>
</comment>
<dbReference type="PANTHER" id="PTHR42650:SF1">
    <property type="entry name" value="GUIDED ENTRY OF TAIL-ANCHORED PROTEINS FACTOR 1"/>
    <property type="match status" value="1"/>
</dbReference>
<evidence type="ECO:0000256" key="4">
    <source>
        <dbReference type="ARBA" id="ARBA00022692"/>
    </source>
</evidence>
<keyword evidence="8" id="KW-0175">Coiled coil</keyword>
<reference evidence="12 13" key="1">
    <citation type="submission" date="2024-02" db="EMBL/GenBank/DDBJ databases">
        <title>De novo assembly and annotation of 12 fungi associated with fruit tree decline syndrome in Ontario, Canada.</title>
        <authorList>
            <person name="Sulman M."/>
            <person name="Ellouze W."/>
            <person name="Ilyukhin E."/>
        </authorList>
    </citation>
    <scope>NUCLEOTIDE SEQUENCE [LARGE SCALE GENOMIC DNA]</scope>
    <source>
        <strain evidence="12 13">M97-236</strain>
    </source>
</reference>
<dbReference type="HAMAP" id="MF_03113">
    <property type="entry name" value="Get1"/>
    <property type="match status" value="1"/>
</dbReference>
<feature type="coiled-coil region" evidence="8">
    <location>
        <begin position="41"/>
        <end position="68"/>
    </location>
</feature>
<evidence type="ECO:0000256" key="11">
    <source>
        <dbReference type="SAM" id="SignalP"/>
    </source>
</evidence>
<keyword evidence="7 8" id="KW-0472">Membrane</keyword>
<comment type="caution">
    <text evidence="12">The sequence shown here is derived from an EMBL/GenBank/DDBJ whole genome shotgun (WGS) entry which is preliminary data.</text>
</comment>
<evidence type="ECO:0000256" key="3">
    <source>
        <dbReference type="ARBA" id="ARBA00022448"/>
    </source>
</evidence>
<evidence type="ECO:0000256" key="1">
    <source>
        <dbReference type="ARBA" id="ARBA00004477"/>
    </source>
</evidence>
<sequence>MPSLLLVVFLLQLVLHLINTVGASTIDELLWVLYNKLPTPTSGSARRCEELKREIVQLKRELGNTSAQDNFGKWAKLDRQHNKALAEYQKLDGSLRTHQATFNSAVKTLRWLGTQGLRFVLQFWFSKSPMFWLPAGWVPYYVEWILSFPRAPLGSISIQVWTAACAAIIALASEAVAAVYVLATKKPTPAAKQQEKEAMAFRANQKQEPASAAGEKKEL</sequence>
<keyword evidence="13" id="KW-1185">Reference proteome</keyword>
<keyword evidence="5 8" id="KW-0256">Endoplasmic reticulum</keyword>
<proteinExistence type="inferred from homology"/>
<evidence type="ECO:0000256" key="10">
    <source>
        <dbReference type="SAM" id="Phobius"/>
    </source>
</evidence>
<feature type="region of interest" description="Disordered" evidence="9">
    <location>
        <begin position="188"/>
        <end position="219"/>
    </location>
</feature>